<protein>
    <submittedName>
        <fullName evidence="1">Uncharacterized protein</fullName>
    </submittedName>
</protein>
<gene>
    <name evidence="1" type="ORF">RJ639_046373</name>
</gene>
<name>A0AA88W992_9ASTE</name>
<comment type="caution">
    <text evidence="1">The sequence shown here is derived from an EMBL/GenBank/DDBJ whole genome shotgun (WGS) entry which is preliminary data.</text>
</comment>
<reference evidence="1" key="1">
    <citation type="submission" date="2022-12" db="EMBL/GenBank/DDBJ databases">
        <title>Draft genome assemblies for two species of Escallonia (Escalloniales).</title>
        <authorList>
            <person name="Chanderbali A."/>
            <person name="Dervinis C."/>
            <person name="Anghel I."/>
            <person name="Soltis D."/>
            <person name="Soltis P."/>
            <person name="Zapata F."/>
        </authorList>
    </citation>
    <scope>NUCLEOTIDE SEQUENCE</scope>
    <source>
        <strain evidence="1">UCBG64.0493</strain>
        <tissue evidence="1">Leaf</tissue>
    </source>
</reference>
<feature type="non-terminal residue" evidence="1">
    <location>
        <position position="72"/>
    </location>
</feature>
<evidence type="ECO:0000313" key="1">
    <source>
        <dbReference type="EMBL" id="KAK3021649.1"/>
    </source>
</evidence>
<sequence length="72" mass="7899">MHAIIDARQRRTKSHACSTATCVATNVSAYHRAPTGTRKSVRVTITGRHQKAVPNALDFSWVSLKDVANLPQ</sequence>
<dbReference type="Proteomes" id="UP001188597">
    <property type="component" value="Unassembled WGS sequence"/>
</dbReference>
<dbReference type="AlphaFoldDB" id="A0AA88W992"/>
<organism evidence="1 2">
    <name type="scientific">Escallonia herrerae</name>
    <dbReference type="NCBI Taxonomy" id="1293975"/>
    <lineage>
        <taxon>Eukaryota</taxon>
        <taxon>Viridiplantae</taxon>
        <taxon>Streptophyta</taxon>
        <taxon>Embryophyta</taxon>
        <taxon>Tracheophyta</taxon>
        <taxon>Spermatophyta</taxon>
        <taxon>Magnoliopsida</taxon>
        <taxon>eudicotyledons</taxon>
        <taxon>Gunneridae</taxon>
        <taxon>Pentapetalae</taxon>
        <taxon>asterids</taxon>
        <taxon>campanulids</taxon>
        <taxon>Escalloniales</taxon>
        <taxon>Escalloniaceae</taxon>
        <taxon>Escallonia</taxon>
    </lineage>
</organism>
<accession>A0AA88W992</accession>
<keyword evidence="2" id="KW-1185">Reference proteome</keyword>
<proteinExistence type="predicted"/>
<evidence type="ECO:0000313" key="2">
    <source>
        <dbReference type="Proteomes" id="UP001188597"/>
    </source>
</evidence>
<dbReference type="EMBL" id="JAVXUP010000750">
    <property type="protein sequence ID" value="KAK3021649.1"/>
    <property type="molecule type" value="Genomic_DNA"/>
</dbReference>